<evidence type="ECO:0000256" key="6">
    <source>
        <dbReference type="ARBA" id="ARBA00023157"/>
    </source>
</evidence>
<dbReference type="GO" id="GO:0004370">
    <property type="term" value="F:glycerol kinase activity"/>
    <property type="evidence" value="ECO:0007669"/>
    <property type="project" value="TreeGrafter"/>
</dbReference>
<dbReference type="NCBIfam" id="TIGR02627">
    <property type="entry name" value="rhamnulo_kin"/>
    <property type="match status" value="1"/>
</dbReference>
<keyword evidence="3" id="KW-0547">Nucleotide-binding</keyword>
<dbReference type="EC" id="2.7.1.5" evidence="9 10"/>
<dbReference type="InterPro" id="IPR043129">
    <property type="entry name" value="ATPase_NBD"/>
</dbReference>
<evidence type="ECO:0000313" key="13">
    <source>
        <dbReference type="EMBL" id="HGK23204.1"/>
    </source>
</evidence>
<dbReference type="GO" id="GO:0005829">
    <property type="term" value="C:cytosol"/>
    <property type="evidence" value="ECO:0007669"/>
    <property type="project" value="TreeGrafter"/>
</dbReference>
<feature type="domain" description="Carbohydrate kinase FGGY N-terminal" evidence="11">
    <location>
        <begin position="7"/>
        <end position="247"/>
    </location>
</feature>
<dbReference type="PANTHER" id="PTHR10196">
    <property type="entry name" value="SUGAR KINASE"/>
    <property type="match status" value="1"/>
</dbReference>
<comment type="similarity">
    <text evidence="1">Belongs to the FGGY kinase family.</text>
</comment>
<comment type="caution">
    <text evidence="13">The sequence shown here is derived from an EMBL/GenBank/DDBJ whole genome shotgun (WGS) entry which is preliminary data.</text>
</comment>
<evidence type="ECO:0000256" key="7">
    <source>
        <dbReference type="ARBA" id="ARBA00023308"/>
    </source>
</evidence>
<dbReference type="EMBL" id="DTDV01000006">
    <property type="protein sequence ID" value="HGK23204.1"/>
    <property type="molecule type" value="Genomic_DNA"/>
</dbReference>
<dbReference type="SUPFAM" id="SSF53067">
    <property type="entry name" value="Actin-like ATPase domain"/>
    <property type="match status" value="2"/>
</dbReference>
<evidence type="ECO:0000256" key="8">
    <source>
        <dbReference type="ARBA" id="ARBA00052072"/>
    </source>
</evidence>
<keyword evidence="2 13" id="KW-0808">Transferase</keyword>
<evidence type="ECO:0000256" key="1">
    <source>
        <dbReference type="ARBA" id="ARBA00009156"/>
    </source>
</evidence>
<name>A0A7V3ZHR1_DICTH</name>
<evidence type="ECO:0000256" key="3">
    <source>
        <dbReference type="ARBA" id="ARBA00022741"/>
    </source>
</evidence>
<dbReference type="Gene3D" id="3.30.420.40">
    <property type="match status" value="2"/>
</dbReference>
<sequence length="493" mass="56069">MEDRKFLAIDLGAESGRVIVGILKDGKLTIEEVHRFINRPVDILGRLYWNVTQIFQDIKDGLVKAFSKYRDIESIGIDTWGVDFGLVTKEGYFAGIPVCYRDHRTDGILEKAFEVMSRERIYELTGIQIMQINTLFQLYSMVLEKSSLFNSAYKLLFMPDLFNFMLTGEMKTEFSIATTSQMYNPIKDGWEEEILEKFGIPKDLMPEVLPPGTVIGNLNKSIEEELGVKNISVIAPCEHDTGCAVVGVPGEGEDWAYISSGTWSLMGVELKSPIINNESLKANFTNEGGYNKTFRFLKNIMGLWLLQRVKREWAKEGEDLSYNEITRLAEQEKSFQYFINPDDVSFLNPPSMIKAIQYYCKKTGQEIPEKKGEIARCILESLAFRYKDVFTDLERILNKKISVLHIVGGGSQNQLLSQFTANILGIPVITGPIEATALGNIVVQAITKGAIKDVVEARKIIRDSSEMKVYQPQNTEEWIRNYEKYKEVTEKKN</sequence>
<evidence type="ECO:0000256" key="5">
    <source>
        <dbReference type="ARBA" id="ARBA00022840"/>
    </source>
</evidence>
<reference evidence="13" key="1">
    <citation type="journal article" date="2020" name="mSystems">
        <title>Genome- and Community-Level Interaction Insights into Carbon Utilization and Element Cycling Functions of Hydrothermarchaeota in Hydrothermal Sediment.</title>
        <authorList>
            <person name="Zhou Z."/>
            <person name="Liu Y."/>
            <person name="Xu W."/>
            <person name="Pan J."/>
            <person name="Luo Z.H."/>
            <person name="Li M."/>
        </authorList>
    </citation>
    <scope>NUCLEOTIDE SEQUENCE [LARGE SCALE GENOMIC DNA]</scope>
    <source>
        <strain evidence="13">SpSt-70</strain>
    </source>
</reference>
<dbReference type="Pfam" id="PF00370">
    <property type="entry name" value="FGGY_N"/>
    <property type="match status" value="1"/>
</dbReference>
<dbReference type="GO" id="GO:0008993">
    <property type="term" value="F:rhamnulokinase activity"/>
    <property type="evidence" value="ECO:0007669"/>
    <property type="project" value="UniProtKB-UniRule"/>
</dbReference>
<comment type="catalytic activity">
    <reaction evidence="8">
        <text>L-rhamnulose + ATP = L-rhamnulose 1-phosphate + ADP + H(+)</text>
        <dbReference type="Rhea" id="RHEA:20117"/>
        <dbReference type="ChEBI" id="CHEBI:15378"/>
        <dbReference type="ChEBI" id="CHEBI:17897"/>
        <dbReference type="ChEBI" id="CHEBI:30616"/>
        <dbReference type="ChEBI" id="CHEBI:58313"/>
        <dbReference type="ChEBI" id="CHEBI:456216"/>
        <dbReference type="EC" id="2.7.1.5"/>
    </reaction>
</comment>
<dbReference type="InterPro" id="IPR013449">
    <property type="entry name" value="Rhamnulokinase"/>
</dbReference>
<dbReference type="GO" id="GO:0019301">
    <property type="term" value="P:rhamnose catabolic process"/>
    <property type="evidence" value="ECO:0007669"/>
    <property type="project" value="UniProtKB-UniRule"/>
</dbReference>
<keyword evidence="6" id="KW-1015">Disulfide bond</keyword>
<evidence type="ECO:0000256" key="2">
    <source>
        <dbReference type="ARBA" id="ARBA00022679"/>
    </source>
</evidence>
<keyword evidence="5" id="KW-0067">ATP-binding</keyword>
<protein>
    <recommendedName>
        <fullName evidence="9 10">Rhamnulokinase</fullName>
        <ecNumber evidence="9 10">2.7.1.5</ecNumber>
    </recommendedName>
</protein>
<keyword evidence="4 13" id="KW-0418">Kinase</keyword>
<evidence type="ECO:0000256" key="10">
    <source>
        <dbReference type="NCBIfam" id="TIGR02627"/>
    </source>
</evidence>
<evidence type="ECO:0000259" key="11">
    <source>
        <dbReference type="Pfam" id="PF00370"/>
    </source>
</evidence>
<gene>
    <name evidence="13" type="primary">rhaB</name>
    <name evidence="13" type="ORF">ENU78_01960</name>
</gene>
<dbReference type="FunFam" id="3.30.420.40:FF:000073">
    <property type="entry name" value="Rhamnulokinase"/>
    <property type="match status" value="1"/>
</dbReference>
<dbReference type="PIRSF" id="PIRSF000538">
    <property type="entry name" value="GlpK"/>
    <property type="match status" value="1"/>
</dbReference>
<evidence type="ECO:0000256" key="9">
    <source>
        <dbReference type="ARBA" id="ARBA00066425"/>
    </source>
</evidence>
<keyword evidence="7" id="KW-0684">Rhamnose metabolism</keyword>
<organism evidence="13">
    <name type="scientific">Dictyoglomus thermophilum</name>
    <dbReference type="NCBI Taxonomy" id="14"/>
    <lineage>
        <taxon>Bacteria</taxon>
        <taxon>Pseudomonadati</taxon>
        <taxon>Dictyoglomota</taxon>
        <taxon>Dictyoglomia</taxon>
        <taxon>Dictyoglomales</taxon>
        <taxon>Dictyoglomaceae</taxon>
        <taxon>Dictyoglomus</taxon>
    </lineage>
</organism>
<dbReference type="Pfam" id="PF02782">
    <property type="entry name" value="FGGY_C"/>
    <property type="match status" value="1"/>
</dbReference>
<dbReference type="CDD" id="cd07771">
    <property type="entry name" value="ASKHA_NBD_FGGY_RhaB-like"/>
    <property type="match status" value="1"/>
</dbReference>
<dbReference type="PANTHER" id="PTHR10196:SF93">
    <property type="entry name" value="L-RHAMNULOKINASE"/>
    <property type="match status" value="1"/>
</dbReference>
<dbReference type="InterPro" id="IPR000577">
    <property type="entry name" value="Carb_kinase_FGGY"/>
</dbReference>
<accession>A0A7V3ZHR1</accession>
<dbReference type="GO" id="GO:0005524">
    <property type="term" value="F:ATP binding"/>
    <property type="evidence" value="ECO:0007669"/>
    <property type="project" value="UniProtKB-KW"/>
</dbReference>
<evidence type="ECO:0000259" key="12">
    <source>
        <dbReference type="Pfam" id="PF02782"/>
    </source>
</evidence>
<dbReference type="FunFam" id="3.30.420.40:FF:000064">
    <property type="entry name" value="Rhamnulokinase"/>
    <property type="match status" value="1"/>
</dbReference>
<dbReference type="GO" id="GO:0006071">
    <property type="term" value="P:glycerol metabolic process"/>
    <property type="evidence" value="ECO:0007669"/>
    <property type="project" value="TreeGrafter"/>
</dbReference>
<evidence type="ECO:0000256" key="4">
    <source>
        <dbReference type="ARBA" id="ARBA00022777"/>
    </source>
</evidence>
<proteinExistence type="inferred from homology"/>
<dbReference type="InterPro" id="IPR018485">
    <property type="entry name" value="FGGY_C"/>
</dbReference>
<dbReference type="InterPro" id="IPR018484">
    <property type="entry name" value="FGGY_N"/>
</dbReference>
<dbReference type="AlphaFoldDB" id="A0A7V3ZHR1"/>
<feature type="domain" description="Carbohydrate kinase FGGY C-terminal" evidence="12">
    <location>
        <begin position="256"/>
        <end position="446"/>
    </location>
</feature>